<organism evidence="3">
    <name type="scientific">Aegilops tauschii</name>
    <name type="common">Tausch's goatgrass</name>
    <name type="synonym">Aegilops squarrosa</name>
    <dbReference type="NCBI Taxonomy" id="37682"/>
    <lineage>
        <taxon>Eukaryota</taxon>
        <taxon>Viridiplantae</taxon>
        <taxon>Streptophyta</taxon>
        <taxon>Embryophyta</taxon>
        <taxon>Tracheophyta</taxon>
        <taxon>Spermatophyta</taxon>
        <taxon>Magnoliopsida</taxon>
        <taxon>Liliopsida</taxon>
        <taxon>Poales</taxon>
        <taxon>Poaceae</taxon>
        <taxon>BOP clade</taxon>
        <taxon>Pooideae</taxon>
        <taxon>Triticodae</taxon>
        <taxon>Triticeae</taxon>
        <taxon>Triticinae</taxon>
        <taxon>Aegilops</taxon>
    </lineage>
</organism>
<reference evidence="3" key="1">
    <citation type="submission" date="2015-06" db="UniProtKB">
        <authorList>
            <consortium name="EnsemblPlants"/>
        </authorList>
    </citation>
    <scope>IDENTIFICATION</scope>
</reference>
<dbReference type="InterPro" id="IPR000858">
    <property type="entry name" value="S_locus_glycoprot_dom"/>
</dbReference>
<dbReference type="ExpressionAtlas" id="M8BFQ4">
    <property type="expression patterns" value="baseline"/>
</dbReference>
<dbReference type="SMART" id="SM00473">
    <property type="entry name" value="PAN_AP"/>
    <property type="match status" value="1"/>
</dbReference>
<protein>
    <submittedName>
        <fullName evidence="3">S-locus-specific glycoprotein</fullName>
    </submittedName>
</protein>
<evidence type="ECO:0000256" key="1">
    <source>
        <dbReference type="ARBA" id="ARBA00022729"/>
    </source>
</evidence>
<dbReference type="GO" id="GO:0048544">
    <property type="term" value="P:recognition of pollen"/>
    <property type="evidence" value="ECO:0007669"/>
    <property type="project" value="InterPro"/>
</dbReference>
<dbReference type="CDD" id="cd01098">
    <property type="entry name" value="PAN_AP_plant"/>
    <property type="match status" value="1"/>
</dbReference>
<accession>M8BFQ4</accession>
<dbReference type="InterPro" id="IPR003609">
    <property type="entry name" value="Pan_app"/>
</dbReference>
<name>M8BFQ4_AEGTA</name>
<proteinExistence type="predicted"/>
<evidence type="ECO:0000256" key="2">
    <source>
        <dbReference type="ARBA" id="ARBA00023157"/>
    </source>
</evidence>
<evidence type="ECO:0000313" key="3">
    <source>
        <dbReference type="EnsemblPlants" id="EMT12565"/>
    </source>
</evidence>
<dbReference type="PROSITE" id="PS50948">
    <property type="entry name" value="PAN"/>
    <property type="match status" value="1"/>
</dbReference>
<keyword evidence="1" id="KW-0732">Signal</keyword>
<dbReference type="Pfam" id="PF08276">
    <property type="entry name" value="PAN_2"/>
    <property type="match status" value="1"/>
</dbReference>
<dbReference type="PANTHER" id="PTHR32444">
    <property type="entry name" value="BULB-TYPE LECTIN DOMAIN-CONTAINING PROTEIN"/>
    <property type="match status" value="1"/>
</dbReference>
<dbReference type="PANTHER" id="PTHR32444:SF142">
    <property type="entry name" value="RECEPTOR-LIKE SERINE_THREONINE-PROTEIN KINASE"/>
    <property type="match status" value="1"/>
</dbReference>
<dbReference type="Pfam" id="PF00954">
    <property type="entry name" value="S_locus_glycop"/>
    <property type="match status" value="1"/>
</dbReference>
<sequence length="247" mass="27397">MAFQSRKFPLVSFSWGGDPRREVLVEVEDEAKAEDEEVNSTLCSVSDGSPFTFFMLEHTGKLTSLSWNNQSSSWVPIASHPVAACDIYSSYGPFGYCDLTVGGETCRCLDGFEPSGLDISRGCRRKETLTCGKQSYFVPLSLIKVPDKFLHILNRSLEECEAECSSNCSCTAYAYTSFSHDVAKADLSRCLVWTGELIDTEKYSGDSFFTPGKSINAGENLYLRLADSHGMHHRILASFVYLLSDSF</sequence>
<dbReference type="EnsemblPlants" id="EMT12565">
    <property type="protein sequence ID" value="EMT12565"/>
    <property type="gene ID" value="F775_11096"/>
</dbReference>
<dbReference type="AlphaFoldDB" id="M8BFQ4"/>
<keyword evidence="2" id="KW-1015">Disulfide bond</keyword>